<dbReference type="Proteomes" id="UP000789831">
    <property type="component" value="Unassembled WGS sequence"/>
</dbReference>
<accession>A0A9N9DWA6</accession>
<dbReference type="EMBL" id="CAJVPL010004806">
    <property type="protein sequence ID" value="CAG8651525.1"/>
    <property type="molecule type" value="Genomic_DNA"/>
</dbReference>
<dbReference type="OrthoDB" id="2398413at2759"/>
<dbReference type="AlphaFoldDB" id="A0A9N9DWA6"/>
<gene>
    <name evidence="1" type="ORF">AGERDE_LOCUS11424</name>
</gene>
<comment type="caution">
    <text evidence="1">The sequence shown here is derived from an EMBL/GenBank/DDBJ whole genome shotgun (WGS) entry which is preliminary data.</text>
</comment>
<organism evidence="1 2">
    <name type="scientific">Ambispora gerdemannii</name>
    <dbReference type="NCBI Taxonomy" id="144530"/>
    <lineage>
        <taxon>Eukaryota</taxon>
        <taxon>Fungi</taxon>
        <taxon>Fungi incertae sedis</taxon>
        <taxon>Mucoromycota</taxon>
        <taxon>Glomeromycotina</taxon>
        <taxon>Glomeromycetes</taxon>
        <taxon>Archaeosporales</taxon>
        <taxon>Ambisporaceae</taxon>
        <taxon>Ambispora</taxon>
    </lineage>
</organism>
<evidence type="ECO:0000313" key="1">
    <source>
        <dbReference type="EMBL" id="CAG8651525.1"/>
    </source>
</evidence>
<reference evidence="1" key="1">
    <citation type="submission" date="2021-06" db="EMBL/GenBank/DDBJ databases">
        <authorList>
            <person name="Kallberg Y."/>
            <person name="Tangrot J."/>
            <person name="Rosling A."/>
        </authorList>
    </citation>
    <scope>NUCLEOTIDE SEQUENCE</scope>
    <source>
        <strain evidence="1">MT106</strain>
    </source>
</reference>
<protein>
    <submittedName>
        <fullName evidence="1">9534_t:CDS:1</fullName>
    </submittedName>
</protein>
<feature type="non-terminal residue" evidence="1">
    <location>
        <position position="128"/>
    </location>
</feature>
<keyword evidence="2" id="KW-1185">Reference proteome</keyword>
<proteinExistence type="predicted"/>
<sequence length="128" mass="14710">ELTSTIPENSEKAIEVNENTNNFLYHYSKITQTESKSEIANRENLKHGDRACLALVNDEIWKQLPDNITNDALKKRKERAGKIYNLFVSIGKEKIRGIRSFSASNISNLSQENIDYVIVEVLKKENRI</sequence>
<name>A0A9N9DWA6_9GLOM</name>
<evidence type="ECO:0000313" key="2">
    <source>
        <dbReference type="Proteomes" id="UP000789831"/>
    </source>
</evidence>